<feature type="binding site" evidence="4">
    <location>
        <position position="37"/>
    </location>
    <ligand>
        <name>ATP</name>
        <dbReference type="ChEBI" id="CHEBI:30616"/>
    </ligand>
</feature>
<evidence type="ECO:0000256" key="3">
    <source>
        <dbReference type="ARBA" id="ARBA00022840"/>
    </source>
</evidence>
<dbReference type="EMBL" id="JAAAJB010000235">
    <property type="protein sequence ID" value="KAG0260885.1"/>
    <property type="molecule type" value="Genomic_DNA"/>
</dbReference>
<feature type="region of interest" description="Disordered" evidence="5">
    <location>
        <begin position="283"/>
        <end position="308"/>
    </location>
</feature>
<dbReference type="Gene3D" id="1.10.510.10">
    <property type="entry name" value="Transferase(Phosphotransferase) domain 1"/>
    <property type="match status" value="1"/>
</dbReference>
<name>A0A9P6Q8J6_9FUNG</name>
<evidence type="ECO:0000256" key="5">
    <source>
        <dbReference type="SAM" id="MobiDB-lite"/>
    </source>
</evidence>
<dbReference type="Pfam" id="PF08238">
    <property type="entry name" value="Sel1"/>
    <property type="match status" value="4"/>
</dbReference>
<dbReference type="InterPro" id="IPR006597">
    <property type="entry name" value="Sel1-like"/>
</dbReference>
<dbReference type="SUPFAM" id="SSF81901">
    <property type="entry name" value="HCP-like"/>
    <property type="match status" value="2"/>
</dbReference>
<dbReference type="InterPro" id="IPR008271">
    <property type="entry name" value="Ser/Thr_kinase_AS"/>
</dbReference>
<dbReference type="PANTHER" id="PTHR44329">
    <property type="entry name" value="SERINE/THREONINE-PROTEIN KINASE TNNI3K-RELATED"/>
    <property type="match status" value="1"/>
</dbReference>
<dbReference type="SUPFAM" id="SSF56112">
    <property type="entry name" value="Protein kinase-like (PK-like)"/>
    <property type="match status" value="1"/>
</dbReference>
<dbReference type="InterPro" id="IPR000719">
    <property type="entry name" value="Prot_kinase_dom"/>
</dbReference>
<evidence type="ECO:0000313" key="7">
    <source>
        <dbReference type="EMBL" id="KAG0260885.1"/>
    </source>
</evidence>
<dbReference type="PROSITE" id="PS00107">
    <property type="entry name" value="PROTEIN_KINASE_ATP"/>
    <property type="match status" value="1"/>
</dbReference>
<organism evidence="7 8">
    <name type="scientific">Actinomortierella ambigua</name>
    <dbReference type="NCBI Taxonomy" id="1343610"/>
    <lineage>
        <taxon>Eukaryota</taxon>
        <taxon>Fungi</taxon>
        <taxon>Fungi incertae sedis</taxon>
        <taxon>Mucoromycota</taxon>
        <taxon>Mortierellomycotina</taxon>
        <taxon>Mortierellomycetes</taxon>
        <taxon>Mortierellales</taxon>
        <taxon>Mortierellaceae</taxon>
        <taxon>Actinomortierella</taxon>
    </lineage>
</organism>
<comment type="caution">
    <text evidence="7">The sequence shown here is derived from an EMBL/GenBank/DDBJ whole genome shotgun (WGS) entry which is preliminary data.</text>
</comment>
<evidence type="ECO:0000256" key="4">
    <source>
        <dbReference type="PROSITE-ProRule" id="PRU10141"/>
    </source>
</evidence>
<dbReference type="GO" id="GO:0005524">
    <property type="term" value="F:ATP binding"/>
    <property type="evidence" value="ECO:0007669"/>
    <property type="project" value="UniProtKB-UniRule"/>
</dbReference>
<feature type="non-terminal residue" evidence="7">
    <location>
        <position position="1"/>
    </location>
</feature>
<keyword evidence="1" id="KW-0418">Kinase</keyword>
<dbReference type="Pfam" id="PF07714">
    <property type="entry name" value="PK_Tyr_Ser-Thr"/>
    <property type="match status" value="1"/>
</dbReference>
<dbReference type="InterPro" id="IPR017441">
    <property type="entry name" value="Protein_kinase_ATP_BS"/>
</dbReference>
<evidence type="ECO:0000313" key="8">
    <source>
        <dbReference type="Proteomes" id="UP000807716"/>
    </source>
</evidence>
<proteinExistence type="predicted"/>
<dbReference type="PROSITE" id="PS50011">
    <property type="entry name" value="PROTEIN_KINASE_DOM"/>
    <property type="match status" value="1"/>
</dbReference>
<dbReference type="PROSITE" id="PS00108">
    <property type="entry name" value="PROTEIN_KINASE_ST"/>
    <property type="match status" value="1"/>
</dbReference>
<keyword evidence="2 4" id="KW-0547">Nucleotide-binding</keyword>
<dbReference type="OrthoDB" id="4062651at2759"/>
<gene>
    <name evidence="7" type="ORF">DFQ27_003298</name>
</gene>
<dbReference type="AlphaFoldDB" id="A0A9P6Q8J6"/>
<feature type="compositionally biased region" description="Polar residues" evidence="5">
    <location>
        <begin position="283"/>
        <end position="292"/>
    </location>
</feature>
<keyword evidence="1" id="KW-0808">Transferase</keyword>
<dbReference type="InterPro" id="IPR011009">
    <property type="entry name" value="Kinase-like_dom_sf"/>
</dbReference>
<sequence length="599" mass="66054">DEGRFEAMSLKLGKCVGEGGFGAVYIGMWHGQRCAVKRFHLRGQDKLIQQEIAHVRNLRHRHIILFLATETYEGSLVMITDFAEGGTLQSAILDRRLGEGWIKKGEISKEIAKGLAYIHSNKIIHRDLKSGNVLLTRHLEVKLCDFGLAQVKINTASYHTNNQTSAAGTFRWMAPELLTLRPKYSFKSDMYALGMVMWEMAADCTVPFEEQGDNSIIADLVRKGEREDIPEETPADYKSWIERCWEQDPSKRPEAAEMLDENMDDVGYASGSQASMVSITTSMSNLSTSTGRSRAPGSGNSSGGSIKFTSRPGLSARLAARLSTLEGEYAERVKDMLSLSDDTLYVVPSPIVEELELMVTPVDQLLDDAKHGDAEAQYKLGRKYLQALGVEPDFEEGTRLLAQAADQGHAEALFRRASAMALRPGTPSDAEIDMIEGWLQRASDDGHVWANTLLFIEHQTKKSKDGEMSSEAMKVLEAREIGGDGMASIFIGSKSYGVDFDKAAQYLERAAMRGYVEGACLLAALYIDGRGVATDLDKARKLVSYAASRWSPSGQFLLGKIFHEGLGVSRDERKAAMLFRRSAAQGDSNSEGALRDMKM</sequence>
<feature type="domain" description="Protein kinase" evidence="6">
    <location>
        <begin position="10"/>
        <end position="266"/>
    </location>
</feature>
<evidence type="ECO:0000256" key="1">
    <source>
        <dbReference type="ARBA" id="ARBA00022527"/>
    </source>
</evidence>
<dbReference type="GO" id="GO:0004674">
    <property type="term" value="F:protein serine/threonine kinase activity"/>
    <property type="evidence" value="ECO:0007669"/>
    <property type="project" value="UniProtKB-KW"/>
</dbReference>
<dbReference type="CDD" id="cd13999">
    <property type="entry name" value="STKc_MAP3K-like"/>
    <property type="match status" value="1"/>
</dbReference>
<evidence type="ECO:0000259" key="6">
    <source>
        <dbReference type="PROSITE" id="PS50011"/>
    </source>
</evidence>
<protein>
    <recommendedName>
        <fullName evidence="6">Protein kinase domain-containing protein</fullName>
    </recommendedName>
</protein>
<accession>A0A9P6Q8J6</accession>
<dbReference type="InterPro" id="IPR001245">
    <property type="entry name" value="Ser-Thr/Tyr_kinase_cat_dom"/>
</dbReference>
<dbReference type="SMART" id="SM00220">
    <property type="entry name" value="S_TKc"/>
    <property type="match status" value="1"/>
</dbReference>
<dbReference type="SMART" id="SM00671">
    <property type="entry name" value="SEL1"/>
    <property type="match status" value="4"/>
</dbReference>
<dbReference type="InterPro" id="IPR011990">
    <property type="entry name" value="TPR-like_helical_dom_sf"/>
</dbReference>
<keyword evidence="1" id="KW-0723">Serine/threonine-protein kinase</keyword>
<evidence type="ECO:0000256" key="2">
    <source>
        <dbReference type="ARBA" id="ARBA00022741"/>
    </source>
</evidence>
<dbReference type="Gene3D" id="1.25.40.10">
    <property type="entry name" value="Tetratricopeptide repeat domain"/>
    <property type="match status" value="1"/>
</dbReference>
<keyword evidence="8" id="KW-1185">Reference proteome</keyword>
<dbReference type="Proteomes" id="UP000807716">
    <property type="component" value="Unassembled WGS sequence"/>
</dbReference>
<reference evidence="7" key="1">
    <citation type="journal article" date="2020" name="Fungal Divers.">
        <title>Resolving the Mortierellaceae phylogeny through synthesis of multi-gene phylogenetics and phylogenomics.</title>
        <authorList>
            <person name="Vandepol N."/>
            <person name="Liber J."/>
            <person name="Desiro A."/>
            <person name="Na H."/>
            <person name="Kennedy M."/>
            <person name="Barry K."/>
            <person name="Grigoriev I.V."/>
            <person name="Miller A.N."/>
            <person name="O'Donnell K."/>
            <person name="Stajich J.E."/>
            <person name="Bonito G."/>
        </authorList>
    </citation>
    <scope>NUCLEOTIDE SEQUENCE</scope>
    <source>
        <strain evidence="7">BC1065</strain>
    </source>
</reference>
<dbReference type="PRINTS" id="PR00109">
    <property type="entry name" value="TYRKINASE"/>
</dbReference>
<keyword evidence="3 4" id="KW-0067">ATP-binding</keyword>
<dbReference type="InterPro" id="IPR051681">
    <property type="entry name" value="Ser/Thr_Kinases-Pseudokinases"/>
</dbReference>